<reference evidence="2 3" key="1">
    <citation type="submission" date="2016-08" db="EMBL/GenBank/DDBJ databases">
        <title>Novel Firmicute Genomes.</title>
        <authorList>
            <person name="Poppleton D.I."/>
            <person name="Gribaldo S."/>
        </authorList>
    </citation>
    <scope>NUCLEOTIDE SEQUENCE [LARGE SCALE GENOMIC DNA]</scope>
    <source>
        <strain evidence="2 3">RAOx-1</strain>
    </source>
</reference>
<proteinExistence type="predicted"/>
<feature type="transmembrane region" description="Helical" evidence="1">
    <location>
        <begin position="914"/>
        <end position="939"/>
    </location>
</feature>
<dbReference type="InterPro" id="IPR001036">
    <property type="entry name" value="Acrflvin-R"/>
</dbReference>
<name>A0A419SM36_9BACL</name>
<dbReference type="Pfam" id="PF00873">
    <property type="entry name" value="ACR_tran"/>
    <property type="match status" value="1"/>
</dbReference>
<feature type="transmembrane region" description="Helical" evidence="1">
    <location>
        <begin position="12"/>
        <end position="29"/>
    </location>
</feature>
<keyword evidence="1" id="KW-1133">Transmembrane helix</keyword>
<dbReference type="Gene3D" id="3.30.70.1440">
    <property type="entry name" value="Multidrug efflux transporter AcrB pore domain"/>
    <property type="match status" value="1"/>
</dbReference>
<keyword evidence="1" id="KW-0472">Membrane</keyword>
<comment type="caution">
    <text evidence="2">The sequence shown here is derived from an EMBL/GenBank/DDBJ whole genome shotgun (WGS) entry which is preliminary data.</text>
</comment>
<sequence>MNLSQFSIRRPVTVLMIMIAMLIFGFVSFPKMAVDLYPELNLPVAVVVTSVDGGTPAEVETLVTRPIEEALASVSNVDTVSSNSISGSSQVIVQFNWGVDIDQATLDMRDKVDMVRGSLPDSANSPRILKFDPNAEPVITMALAGDGDITELKAIADDDIKPRLERIDGVASVGISGGNDRVIEVTVDPSKLQTYGITLDQVRQSFGAMNLAGSAGSIREGDQKFQIRVEGEYEQVKSIGNTPITIPGGSIYLRDIASIEDTHHEVTQLAYFNGEPSLGLTVTKASGGNTVDVANHVMKEIEKLKTELPEGMNVTVIVDNSDMIKDSIKSVTEHGILGLAFAVIILYLFLNSARSTLVVSIVIPISVVATFSMMYFSGQTINLISLSGILLGLGSLVDFAVVILENIYRQRQLGKGVLEAAVEGSKQVGNAVMASALAQIVVFLPIIFVDGIAAELFGPLALTVIFSHVAALVVSMMLVPMLGSRWLDKIPDESLYHGEYKGKNPVVWFNRGFERLSKFYGRILEWALNKRKTVLAITIGTLVGSLALFPFVGMEFIPKMDEGQFSVSVEMPTGTVLEETAKAVAQIEEVTKDIPELDMMYTSIGSGGGPDGFSVNTANLGRVTLIMKPLNERKRSTEEIVLETRKKVNFIPDAKITVEESSAMDGMGGAPIQVNLRGDDLDVLQDISGIMAAEMQQVEGAFNVKTSMDGVQEEYQVIVDSQRASQYGLSTGQIISAVRTGFGGEDVTTYRTGNDEFDVRLKMPTALQQDKRNLERYRITTPQGANVALSSVADIIRKEVPQAIQRSHQTREVQITSDIAGRDLGSVTNDVRASLDKINLPDGYNIHYGGDDQQMMESFASLGLAMILAIVLVYMVMAGQFESLMTPFVIMFSIPPTIIGVVLGLLVTGHSMSVMAIIGYILLIGIVVNNAIILIDFVNHLKKDGLETREAILQAGPIRLRPILMTTLATILAILPLAFGGGEGSEAQAPMAIVVAFGLSFSTLITLVLIPVVYAWFDDIGIKRRNRKNRRKNKDVQADHIQA</sequence>
<accession>A0A419SM36</accession>
<dbReference type="EMBL" id="MCHY01000007">
    <property type="protein sequence ID" value="RKD25128.1"/>
    <property type="molecule type" value="Genomic_DNA"/>
</dbReference>
<keyword evidence="1" id="KW-0812">Transmembrane</keyword>
<evidence type="ECO:0000313" key="2">
    <source>
        <dbReference type="EMBL" id="RKD25128.1"/>
    </source>
</evidence>
<feature type="transmembrane region" description="Helical" evidence="1">
    <location>
        <begin position="859"/>
        <end position="876"/>
    </location>
</feature>
<feature type="transmembrane region" description="Helical" evidence="1">
    <location>
        <begin position="331"/>
        <end position="350"/>
    </location>
</feature>
<dbReference type="SUPFAM" id="SSF82866">
    <property type="entry name" value="Multidrug efflux transporter AcrB transmembrane domain"/>
    <property type="match status" value="2"/>
</dbReference>
<feature type="transmembrane region" description="Helical" evidence="1">
    <location>
        <begin position="991"/>
        <end position="1017"/>
    </location>
</feature>
<dbReference type="AlphaFoldDB" id="A0A419SM36"/>
<dbReference type="Gene3D" id="3.30.70.1430">
    <property type="entry name" value="Multidrug efflux transporter AcrB pore domain"/>
    <property type="match status" value="2"/>
</dbReference>
<keyword evidence="3" id="KW-1185">Reference proteome</keyword>
<feature type="transmembrane region" description="Helical" evidence="1">
    <location>
        <begin position="428"/>
        <end position="448"/>
    </location>
</feature>
<evidence type="ECO:0000256" key="1">
    <source>
        <dbReference type="SAM" id="Phobius"/>
    </source>
</evidence>
<dbReference type="OrthoDB" id="9757876at2"/>
<dbReference type="GO" id="GO:0005886">
    <property type="term" value="C:plasma membrane"/>
    <property type="evidence" value="ECO:0007669"/>
    <property type="project" value="TreeGrafter"/>
</dbReference>
<feature type="transmembrane region" description="Helical" evidence="1">
    <location>
        <begin position="888"/>
        <end position="908"/>
    </location>
</feature>
<organism evidence="2 3">
    <name type="scientific">Ammoniphilus oxalaticus</name>
    <dbReference type="NCBI Taxonomy" id="66863"/>
    <lineage>
        <taxon>Bacteria</taxon>
        <taxon>Bacillati</taxon>
        <taxon>Bacillota</taxon>
        <taxon>Bacilli</taxon>
        <taxon>Bacillales</taxon>
        <taxon>Paenibacillaceae</taxon>
        <taxon>Aneurinibacillus group</taxon>
        <taxon>Ammoniphilus</taxon>
    </lineage>
</organism>
<dbReference type="PANTHER" id="PTHR32063">
    <property type="match status" value="1"/>
</dbReference>
<dbReference type="Proteomes" id="UP000284219">
    <property type="component" value="Unassembled WGS sequence"/>
</dbReference>
<dbReference type="Gene3D" id="1.20.1640.10">
    <property type="entry name" value="Multidrug efflux transporter AcrB transmembrane domain"/>
    <property type="match status" value="2"/>
</dbReference>
<dbReference type="InterPro" id="IPR027463">
    <property type="entry name" value="AcrB_DN_DC_subdom"/>
</dbReference>
<dbReference type="GO" id="GO:0042910">
    <property type="term" value="F:xenobiotic transmembrane transporter activity"/>
    <property type="evidence" value="ECO:0007669"/>
    <property type="project" value="TreeGrafter"/>
</dbReference>
<dbReference type="PANTHER" id="PTHR32063:SF0">
    <property type="entry name" value="SWARMING MOTILITY PROTEIN SWRC"/>
    <property type="match status" value="1"/>
</dbReference>
<dbReference type="PRINTS" id="PR00702">
    <property type="entry name" value="ACRIFLAVINRP"/>
</dbReference>
<protein>
    <submittedName>
        <fullName evidence="2">Multidrug ABC transporter</fullName>
    </submittedName>
</protein>
<feature type="transmembrane region" description="Helical" evidence="1">
    <location>
        <begin position="383"/>
        <end position="407"/>
    </location>
</feature>
<evidence type="ECO:0000313" key="3">
    <source>
        <dbReference type="Proteomes" id="UP000284219"/>
    </source>
</evidence>
<feature type="transmembrane region" description="Helical" evidence="1">
    <location>
        <begin position="460"/>
        <end position="479"/>
    </location>
</feature>
<feature type="transmembrane region" description="Helical" evidence="1">
    <location>
        <begin position="533"/>
        <end position="552"/>
    </location>
</feature>
<dbReference type="Gene3D" id="3.30.2090.10">
    <property type="entry name" value="Multidrug efflux transporter AcrB TolC docking domain, DN and DC subdomains"/>
    <property type="match status" value="2"/>
</dbReference>
<dbReference type="SUPFAM" id="SSF82693">
    <property type="entry name" value="Multidrug efflux transporter AcrB pore domain, PN1, PN2, PC1 and PC2 subdomains"/>
    <property type="match status" value="3"/>
</dbReference>
<dbReference type="Gene3D" id="3.30.70.1320">
    <property type="entry name" value="Multidrug efflux transporter AcrB pore domain like"/>
    <property type="match status" value="1"/>
</dbReference>
<gene>
    <name evidence="2" type="ORF">BEP19_04740</name>
</gene>
<dbReference type="SUPFAM" id="SSF82714">
    <property type="entry name" value="Multidrug efflux transporter AcrB TolC docking domain, DN and DC subdomains"/>
    <property type="match status" value="2"/>
</dbReference>
<feature type="transmembrane region" description="Helical" evidence="1">
    <location>
        <begin position="357"/>
        <end position="377"/>
    </location>
</feature>
<dbReference type="RefSeq" id="WP_120188951.1">
    <property type="nucleotide sequence ID" value="NZ_MCHY01000007.1"/>
</dbReference>
<feature type="transmembrane region" description="Helical" evidence="1">
    <location>
        <begin position="960"/>
        <end position="979"/>
    </location>
</feature>